<protein>
    <recommendedName>
        <fullName evidence="1">Sugar fermentation stimulation protein homolog</fullName>
    </recommendedName>
</protein>
<evidence type="ECO:0000259" key="2">
    <source>
        <dbReference type="Pfam" id="PF03749"/>
    </source>
</evidence>
<feature type="domain" description="SfsA N-terminal OB" evidence="3">
    <location>
        <begin position="16"/>
        <end position="76"/>
    </location>
</feature>
<dbReference type="NCBIfam" id="TIGR00230">
    <property type="entry name" value="sfsA"/>
    <property type="match status" value="1"/>
</dbReference>
<dbReference type="GeneID" id="62764172"/>
<reference evidence="4 5" key="1">
    <citation type="submission" date="2018-08" db="EMBL/GenBank/DDBJ databases">
        <title>A genome reference for cultivated species of the human gut microbiota.</title>
        <authorList>
            <person name="Zou Y."/>
            <person name="Xue W."/>
            <person name="Luo G."/>
        </authorList>
    </citation>
    <scope>NUCLEOTIDE SEQUENCE [LARGE SCALE GENOMIC DNA]</scope>
    <source>
        <strain evidence="4 5">AM25-1</strain>
    </source>
</reference>
<dbReference type="Gene3D" id="3.40.1350.60">
    <property type="match status" value="1"/>
</dbReference>
<dbReference type="RefSeq" id="WP_005887027.1">
    <property type="nucleotide sequence ID" value="NZ_CABMMQ010000002.1"/>
</dbReference>
<comment type="caution">
    <text evidence="4">The sequence shown here is derived from an EMBL/GenBank/DDBJ whole genome shotgun (WGS) entry which is preliminary data.</text>
</comment>
<dbReference type="CDD" id="cd22357">
    <property type="entry name" value="SfsA-like"/>
    <property type="match status" value="1"/>
</dbReference>
<evidence type="ECO:0000256" key="1">
    <source>
        <dbReference type="HAMAP-Rule" id="MF_00095"/>
    </source>
</evidence>
<dbReference type="Pfam" id="PF17746">
    <property type="entry name" value="SfsA_N"/>
    <property type="match status" value="1"/>
</dbReference>
<dbReference type="PANTHER" id="PTHR30545:SF2">
    <property type="entry name" value="SUGAR FERMENTATION STIMULATION PROTEIN A"/>
    <property type="match status" value="1"/>
</dbReference>
<dbReference type="Gene3D" id="2.40.50.580">
    <property type="match status" value="1"/>
</dbReference>
<dbReference type="InterPro" id="IPR040452">
    <property type="entry name" value="SfsA_C"/>
</dbReference>
<proteinExistence type="inferred from homology"/>
<accession>A0A414PV88</accession>
<evidence type="ECO:0000313" key="4">
    <source>
        <dbReference type="EMBL" id="RHF72495.1"/>
    </source>
</evidence>
<organism evidence="4 5">
    <name type="scientific">Fusobacterium mortiferum</name>
    <dbReference type="NCBI Taxonomy" id="850"/>
    <lineage>
        <taxon>Bacteria</taxon>
        <taxon>Fusobacteriati</taxon>
        <taxon>Fusobacteriota</taxon>
        <taxon>Fusobacteriia</taxon>
        <taxon>Fusobacteriales</taxon>
        <taxon>Fusobacteriaceae</taxon>
        <taxon>Fusobacterium</taxon>
    </lineage>
</organism>
<dbReference type="PANTHER" id="PTHR30545">
    <property type="entry name" value="SUGAR FERMENTATION STIMULATION PROTEIN A"/>
    <property type="match status" value="1"/>
</dbReference>
<dbReference type="AlphaFoldDB" id="A0A414PV88"/>
<comment type="similarity">
    <text evidence="1">Belongs to the SfsA family.</text>
</comment>
<dbReference type="HAMAP" id="MF_00095">
    <property type="entry name" value="SfsA"/>
    <property type="match status" value="1"/>
</dbReference>
<sequence>MKKIYDIGKIEIGKFVDRPNRFIAEIEINNKVEKCHVHDSGRIRELLFQGNEVGVKRATNLEKRKTAFDVISALTQEKDERVLINSSFHRYISENILKDFDISPFGEVDSIKAEVKIGDSRLDYLLASGDKKIWIEVKGVSLSEDKVAKFPDAPSTRACKHLKELIKLKESGDRAAVMLLVFRDSDKFRPKYETDEEFSKLFYEAKSKGVEIYPIQLRLEDGAIYYIEKKIEII</sequence>
<dbReference type="EMBL" id="QRHL01000008">
    <property type="protein sequence ID" value="RHF72495.1"/>
    <property type="molecule type" value="Genomic_DNA"/>
</dbReference>
<dbReference type="InterPro" id="IPR005224">
    <property type="entry name" value="SfsA"/>
</dbReference>
<dbReference type="GO" id="GO:0003677">
    <property type="term" value="F:DNA binding"/>
    <property type="evidence" value="ECO:0007669"/>
    <property type="project" value="InterPro"/>
</dbReference>
<gene>
    <name evidence="1 4" type="primary">sfsA</name>
    <name evidence="4" type="ORF">DW663_06455</name>
</gene>
<dbReference type="Proteomes" id="UP000284676">
    <property type="component" value="Unassembled WGS sequence"/>
</dbReference>
<dbReference type="InterPro" id="IPR041465">
    <property type="entry name" value="SfsA_N"/>
</dbReference>
<name>A0A414PV88_FUSMR</name>
<evidence type="ECO:0000313" key="5">
    <source>
        <dbReference type="Proteomes" id="UP000284676"/>
    </source>
</evidence>
<dbReference type="Pfam" id="PF03749">
    <property type="entry name" value="SfsA"/>
    <property type="match status" value="1"/>
</dbReference>
<feature type="domain" description="Sugar fermentation stimulation protein C-terminal" evidence="2">
    <location>
        <begin position="89"/>
        <end position="220"/>
    </location>
</feature>
<evidence type="ECO:0000259" key="3">
    <source>
        <dbReference type="Pfam" id="PF17746"/>
    </source>
</evidence>